<comment type="caution">
    <text evidence="3">The sequence shown here is derived from an EMBL/GenBank/DDBJ whole genome shotgun (WGS) entry which is preliminary data.</text>
</comment>
<keyword evidence="2" id="KW-0812">Transmembrane</keyword>
<keyword evidence="4" id="KW-1185">Reference proteome</keyword>
<evidence type="ECO:0000313" key="4">
    <source>
        <dbReference type="Proteomes" id="UP001459277"/>
    </source>
</evidence>
<sequence length="120" mass="13112">MKKKKKTNLYPAHTNRGEEDRKQTEMVLIAGQWSWLAVGLVLIVVGHSGSGSDRHGSLWVAMGLGLGRWSIYVGRYGSRLPSQVWVTGRRHLENYGVPLPPVNSYGPSGGGGYAPQPFPP</sequence>
<keyword evidence="2" id="KW-1133">Transmembrane helix</keyword>
<reference evidence="3 4" key="1">
    <citation type="submission" date="2024-01" db="EMBL/GenBank/DDBJ databases">
        <title>A telomere-to-telomere, gap-free genome of sweet tea (Lithocarpus litseifolius).</title>
        <authorList>
            <person name="Zhou J."/>
        </authorList>
    </citation>
    <scope>NUCLEOTIDE SEQUENCE [LARGE SCALE GENOMIC DNA]</scope>
    <source>
        <strain evidence="3">Zhou-2022a</strain>
        <tissue evidence="3">Leaf</tissue>
    </source>
</reference>
<evidence type="ECO:0000313" key="3">
    <source>
        <dbReference type="EMBL" id="KAL0005658.1"/>
    </source>
</evidence>
<organism evidence="3 4">
    <name type="scientific">Lithocarpus litseifolius</name>
    <dbReference type="NCBI Taxonomy" id="425828"/>
    <lineage>
        <taxon>Eukaryota</taxon>
        <taxon>Viridiplantae</taxon>
        <taxon>Streptophyta</taxon>
        <taxon>Embryophyta</taxon>
        <taxon>Tracheophyta</taxon>
        <taxon>Spermatophyta</taxon>
        <taxon>Magnoliopsida</taxon>
        <taxon>eudicotyledons</taxon>
        <taxon>Gunneridae</taxon>
        <taxon>Pentapetalae</taxon>
        <taxon>rosids</taxon>
        <taxon>fabids</taxon>
        <taxon>Fagales</taxon>
        <taxon>Fagaceae</taxon>
        <taxon>Lithocarpus</taxon>
    </lineage>
</organism>
<feature type="transmembrane region" description="Helical" evidence="2">
    <location>
        <begin position="26"/>
        <end position="45"/>
    </location>
</feature>
<protein>
    <recommendedName>
        <fullName evidence="5">Transmembrane protein</fullName>
    </recommendedName>
</protein>
<evidence type="ECO:0008006" key="5">
    <source>
        <dbReference type="Google" id="ProtNLM"/>
    </source>
</evidence>
<dbReference type="AlphaFoldDB" id="A0AAW2D506"/>
<evidence type="ECO:0000256" key="1">
    <source>
        <dbReference type="SAM" id="MobiDB-lite"/>
    </source>
</evidence>
<feature type="transmembrane region" description="Helical" evidence="2">
    <location>
        <begin position="57"/>
        <end position="74"/>
    </location>
</feature>
<dbReference type="Proteomes" id="UP001459277">
    <property type="component" value="Unassembled WGS sequence"/>
</dbReference>
<feature type="region of interest" description="Disordered" evidence="1">
    <location>
        <begin position="1"/>
        <end position="21"/>
    </location>
</feature>
<dbReference type="EMBL" id="JAZDWU010000004">
    <property type="protein sequence ID" value="KAL0005658.1"/>
    <property type="molecule type" value="Genomic_DNA"/>
</dbReference>
<name>A0AAW2D506_9ROSI</name>
<evidence type="ECO:0000256" key="2">
    <source>
        <dbReference type="SAM" id="Phobius"/>
    </source>
</evidence>
<keyword evidence="2" id="KW-0472">Membrane</keyword>
<gene>
    <name evidence="3" type="ORF">SO802_013219</name>
</gene>
<proteinExistence type="predicted"/>
<accession>A0AAW2D506</accession>